<evidence type="ECO:0000313" key="3">
    <source>
        <dbReference type="Proteomes" id="UP000184267"/>
    </source>
</evidence>
<comment type="caution">
    <text evidence="2">The sequence shown here is derived from an EMBL/GenBank/DDBJ whole genome shotgun (WGS) entry which is preliminary data.</text>
</comment>
<feature type="region of interest" description="Disordered" evidence="1">
    <location>
        <begin position="78"/>
        <end position="121"/>
    </location>
</feature>
<sequence>MVAYPTTFIPIAIEFVVVKLYINSYMTMLNAREAINTSQAYDTRASFLPSNSRILRYPLEQKGLPFASFSASVASLHLAQRPPNPSPTPGAHHAPTADARASAEWTRPSPVPTLRAPRLSHPDVSHQYNGIETVVGVAFPAAALGQQQRFNSFTSASSSATVAVPPSPNPLAAIYAQPVDPLSTAHPLPPTLHIEMAEITETMVDPPEYPSPPDRALSPLRFASYSSSIPSPSGSLSSPSSPTYVRHSRPRIPSAYSMDTRDGEDRRPSLPSDSPGSERRYTRMVNAARESRRTLGSFQSGTGGVEDDRGVWVWGGPGSSSAG</sequence>
<evidence type="ECO:0000256" key="1">
    <source>
        <dbReference type="SAM" id="MobiDB-lite"/>
    </source>
</evidence>
<feature type="compositionally biased region" description="Gly residues" evidence="1">
    <location>
        <begin position="313"/>
        <end position="323"/>
    </location>
</feature>
<reference evidence="2 3" key="1">
    <citation type="submission" date="2016-10" db="EMBL/GenBank/DDBJ databases">
        <title>Genome sequence of the basidiomycete white-rot fungus Trametes pubescens.</title>
        <authorList>
            <person name="Makela M.R."/>
            <person name="Granchi Z."/>
            <person name="Peng M."/>
            <person name="De Vries R.P."/>
            <person name="Grigoriev I."/>
            <person name="Riley R."/>
            <person name="Hilden K."/>
        </authorList>
    </citation>
    <scope>NUCLEOTIDE SEQUENCE [LARGE SCALE GENOMIC DNA]</scope>
    <source>
        <strain evidence="2 3">FBCC735</strain>
    </source>
</reference>
<keyword evidence="3" id="KW-1185">Reference proteome</keyword>
<evidence type="ECO:0000313" key="2">
    <source>
        <dbReference type="EMBL" id="OJT09733.1"/>
    </source>
</evidence>
<dbReference type="STRING" id="154538.A0A1M2VQ59"/>
<dbReference type="Proteomes" id="UP000184267">
    <property type="component" value="Unassembled WGS sequence"/>
</dbReference>
<name>A0A1M2VQ59_TRAPU</name>
<proteinExistence type="predicted"/>
<organism evidence="2 3">
    <name type="scientific">Trametes pubescens</name>
    <name type="common">White-rot fungus</name>
    <dbReference type="NCBI Taxonomy" id="154538"/>
    <lineage>
        <taxon>Eukaryota</taxon>
        <taxon>Fungi</taxon>
        <taxon>Dikarya</taxon>
        <taxon>Basidiomycota</taxon>
        <taxon>Agaricomycotina</taxon>
        <taxon>Agaricomycetes</taxon>
        <taxon>Polyporales</taxon>
        <taxon>Polyporaceae</taxon>
        <taxon>Trametes</taxon>
    </lineage>
</organism>
<feature type="region of interest" description="Disordered" evidence="1">
    <location>
        <begin position="228"/>
        <end position="323"/>
    </location>
</feature>
<gene>
    <name evidence="2" type="ORF">TRAPUB_13764</name>
</gene>
<feature type="compositionally biased region" description="Basic and acidic residues" evidence="1">
    <location>
        <begin position="259"/>
        <end position="268"/>
    </location>
</feature>
<protein>
    <submittedName>
        <fullName evidence="2">Uncharacterized protein</fullName>
    </submittedName>
</protein>
<dbReference type="OrthoDB" id="2535105at2759"/>
<feature type="compositionally biased region" description="Low complexity" evidence="1">
    <location>
        <begin position="228"/>
        <end position="242"/>
    </location>
</feature>
<dbReference type="EMBL" id="MNAD01000881">
    <property type="protein sequence ID" value="OJT09733.1"/>
    <property type="molecule type" value="Genomic_DNA"/>
</dbReference>
<accession>A0A1M2VQ59</accession>
<dbReference type="AlphaFoldDB" id="A0A1M2VQ59"/>